<reference evidence="2" key="1">
    <citation type="journal article" date="2014" name="Front. Microbiol.">
        <title>High frequency of phylogenetically diverse reductive dehalogenase-homologous genes in deep subseafloor sedimentary metagenomes.</title>
        <authorList>
            <person name="Kawai M."/>
            <person name="Futagami T."/>
            <person name="Toyoda A."/>
            <person name="Takaki Y."/>
            <person name="Nishi S."/>
            <person name="Hori S."/>
            <person name="Arai W."/>
            <person name="Tsubouchi T."/>
            <person name="Morono Y."/>
            <person name="Uchiyama I."/>
            <person name="Ito T."/>
            <person name="Fujiyama A."/>
            <person name="Inagaki F."/>
            <person name="Takami H."/>
        </authorList>
    </citation>
    <scope>NUCLEOTIDE SEQUENCE</scope>
    <source>
        <strain evidence="2">Expedition CK06-06</strain>
    </source>
</reference>
<gene>
    <name evidence="2" type="ORF">S01H1_04286</name>
</gene>
<feature type="non-terminal residue" evidence="2">
    <location>
        <position position="46"/>
    </location>
</feature>
<name>X0U556_9ZZZZ</name>
<protein>
    <submittedName>
        <fullName evidence="2">Uncharacterized protein</fullName>
    </submittedName>
</protein>
<organism evidence="2">
    <name type="scientific">marine sediment metagenome</name>
    <dbReference type="NCBI Taxonomy" id="412755"/>
    <lineage>
        <taxon>unclassified sequences</taxon>
        <taxon>metagenomes</taxon>
        <taxon>ecological metagenomes</taxon>
    </lineage>
</organism>
<accession>X0U556</accession>
<evidence type="ECO:0000313" key="2">
    <source>
        <dbReference type="EMBL" id="GAF83630.1"/>
    </source>
</evidence>
<sequence length="46" mass="5203">MAVQRGANHAPLKLSVSTPERRHSKRSDVPFAITPFEIFQTAFHIL</sequence>
<comment type="caution">
    <text evidence="2">The sequence shown here is derived from an EMBL/GenBank/DDBJ whole genome shotgun (WGS) entry which is preliminary data.</text>
</comment>
<proteinExistence type="predicted"/>
<dbReference type="AlphaFoldDB" id="X0U556"/>
<dbReference type="EMBL" id="BARS01002272">
    <property type="protein sequence ID" value="GAF83630.1"/>
    <property type="molecule type" value="Genomic_DNA"/>
</dbReference>
<feature type="region of interest" description="Disordered" evidence="1">
    <location>
        <begin position="1"/>
        <end position="26"/>
    </location>
</feature>
<evidence type="ECO:0000256" key="1">
    <source>
        <dbReference type="SAM" id="MobiDB-lite"/>
    </source>
</evidence>